<feature type="region of interest" description="Disordered" evidence="1">
    <location>
        <begin position="78"/>
        <end position="98"/>
    </location>
</feature>
<evidence type="ECO:0000256" key="1">
    <source>
        <dbReference type="SAM" id="MobiDB-lite"/>
    </source>
</evidence>
<accession>A0A2P2MVD6</accession>
<feature type="compositionally biased region" description="Basic and acidic residues" evidence="1">
    <location>
        <begin position="83"/>
        <end position="98"/>
    </location>
</feature>
<dbReference type="EMBL" id="GGEC01053709">
    <property type="protein sequence ID" value="MBX34193.1"/>
    <property type="molecule type" value="Transcribed_RNA"/>
</dbReference>
<evidence type="ECO:0000313" key="2">
    <source>
        <dbReference type="EMBL" id="MBX34193.1"/>
    </source>
</evidence>
<proteinExistence type="predicted"/>
<organism evidence="2">
    <name type="scientific">Rhizophora mucronata</name>
    <name type="common">Asiatic mangrove</name>
    <dbReference type="NCBI Taxonomy" id="61149"/>
    <lineage>
        <taxon>Eukaryota</taxon>
        <taxon>Viridiplantae</taxon>
        <taxon>Streptophyta</taxon>
        <taxon>Embryophyta</taxon>
        <taxon>Tracheophyta</taxon>
        <taxon>Spermatophyta</taxon>
        <taxon>Magnoliopsida</taxon>
        <taxon>eudicotyledons</taxon>
        <taxon>Gunneridae</taxon>
        <taxon>Pentapetalae</taxon>
        <taxon>rosids</taxon>
        <taxon>fabids</taxon>
        <taxon>Malpighiales</taxon>
        <taxon>Rhizophoraceae</taxon>
        <taxon>Rhizophora</taxon>
    </lineage>
</organism>
<name>A0A2P2MVD6_RHIMU</name>
<protein>
    <submittedName>
        <fullName evidence="2">Uncharacterized protein MANES_04G074400</fullName>
    </submittedName>
</protein>
<dbReference type="AlphaFoldDB" id="A0A2P2MVD6"/>
<sequence>MGAGWERVGRERVVGIEGVAAEAVMEMEEELAAAAAAVEERRERLWERVVGREEEDAGAVEEASARLRLRVSIQEPNRPNQIRGRDHAAPDRETTLFI</sequence>
<reference evidence="2" key="1">
    <citation type="submission" date="2018-02" db="EMBL/GenBank/DDBJ databases">
        <title>Rhizophora mucronata_Transcriptome.</title>
        <authorList>
            <person name="Meera S.P."/>
            <person name="Sreeshan A."/>
            <person name="Augustine A."/>
        </authorList>
    </citation>
    <scope>NUCLEOTIDE SEQUENCE</scope>
    <source>
        <tissue evidence="2">Leaf</tissue>
    </source>
</reference>